<name>A0A096XEP9_9CAUD</name>
<protein>
    <submittedName>
        <fullName evidence="1">Recombinational DNA repair protein</fullName>
    </submittedName>
</protein>
<dbReference type="InterPro" id="IPR049911">
    <property type="entry name" value="GamL-like"/>
</dbReference>
<accession>A0A096XEP9</accession>
<reference evidence="1 2" key="1">
    <citation type="journal article" date="1998" name="J. Clin. Microbiol.">
        <title>Enteroaggregative, Shiga toxin-producing Escherichia coli O111:H2 associated with an outbreak of hemolytic-uremic syndrome.</title>
        <authorList>
            <person name="Morabito S."/>
            <person name="Karch H."/>
            <person name="Mariani-Kurkdjian P."/>
            <person name="Schmidt H."/>
            <person name="Minelli F."/>
            <person name="Bingen E."/>
            <person name="Caprioli A."/>
        </authorList>
    </citation>
    <scope>NUCLEOTIDE SEQUENCE [LARGE SCALE GENOMIC DNA]</scope>
</reference>
<dbReference type="OrthoDB" id="17625at10239"/>
<dbReference type="KEGG" id="vg:26516303"/>
<dbReference type="Proteomes" id="UP000029939">
    <property type="component" value="Segment"/>
</dbReference>
<organism evidence="1 2">
    <name type="scientific">Escherichia phage phi191</name>
    <dbReference type="NCBI Taxonomy" id="1458706"/>
    <lineage>
        <taxon>Viruses</taxon>
        <taxon>Duplodnaviria</taxon>
        <taxon>Heunggongvirae</taxon>
        <taxon>Uroviricota</taxon>
        <taxon>Caudoviricetes</taxon>
        <taxon>Sepvirinae</taxon>
        <taxon>Oslovirus</taxon>
        <taxon>Oslovirus ov191</taxon>
    </lineage>
</organism>
<dbReference type="EMBL" id="KF971864">
    <property type="protein sequence ID" value="AHJ10627.1"/>
    <property type="molecule type" value="Genomic_DNA"/>
</dbReference>
<dbReference type="NCBIfam" id="NF033500">
    <property type="entry name" value="phi80_GamL"/>
    <property type="match status" value="1"/>
</dbReference>
<reference evidence="1 2" key="2">
    <citation type="journal article" date="2014" name="BMC Genomics">
        <title>Whole genome sequence comparison of vtx2-converting phages from Enteroaggregative Haemorrhagic Escherichia coli strains.</title>
        <authorList>
            <person name="Grande L."/>
            <person name="Michelacci V."/>
            <person name="Tozzoli R."/>
            <person name="Ranieri P."/>
            <person name="Maugliani A."/>
            <person name="Caprioli A."/>
            <person name="Morabito S."/>
        </authorList>
    </citation>
    <scope>NUCLEOTIDE SEQUENCE [LARGE SCALE GENOMIC DNA]</scope>
</reference>
<sequence length="222" mass="25127">MNAYLTCDRIEERRWINQQIQDEKDKWIDDRAQELISMFPDKPLLMSSLFLPKEAQLALTGEKAEEAYNDYISAIAYARAEEEWEKKIPPPVLSDFQDQKMFDIVEFVKQQERFFCEALTEPTLTWAKESQFAIQQFQKNAFLADTARANLPSAQNAIINVAAIGITLNPASKLAVSGPTKKGCMPGYQLYGASASGTGHRSHSVGAMQTCLREGHLRVQRY</sequence>
<keyword evidence="2" id="KW-1185">Reference proteome</keyword>
<gene>
    <name evidence="1" type="ORF">phi191_00031</name>
</gene>
<proteinExistence type="predicted"/>
<evidence type="ECO:0000313" key="2">
    <source>
        <dbReference type="Proteomes" id="UP000029939"/>
    </source>
</evidence>
<evidence type="ECO:0000313" key="1">
    <source>
        <dbReference type="EMBL" id="AHJ10627.1"/>
    </source>
</evidence>
<dbReference type="GeneID" id="26516303"/>
<dbReference type="RefSeq" id="YP_009187889.1">
    <property type="nucleotide sequence ID" value="NC_028660.1"/>
</dbReference>